<reference evidence="1" key="1">
    <citation type="submission" date="2020-04" db="EMBL/GenBank/DDBJ databases">
        <authorList>
            <person name="Broberg M."/>
        </authorList>
    </citation>
    <scope>NUCLEOTIDE SEQUENCE</scope>
</reference>
<organism evidence="1 2">
    <name type="scientific">Clonostachys rosea f. rosea IK726</name>
    <dbReference type="NCBI Taxonomy" id="1349383"/>
    <lineage>
        <taxon>Eukaryota</taxon>
        <taxon>Fungi</taxon>
        <taxon>Dikarya</taxon>
        <taxon>Ascomycota</taxon>
        <taxon>Pezizomycotina</taxon>
        <taxon>Sordariomycetes</taxon>
        <taxon>Hypocreomycetidae</taxon>
        <taxon>Hypocreales</taxon>
        <taxon>Bionectriaceae</taxon>
        <taxon>Clonostachys</taxon>
    </lineage>
</organism>
<sequence length="92" mass="9981">MTWGRRLYKGGEYGNTLQAASAEGHLEITEMLIQKGTDVNVQGEYYRNAPLQAASARGHLEIAEMLIQKGADINTQGGDYGNAVIVLSLGER</sequence>
<dbReference type="Proteomes" id="UP000836387">
    <property type="component" value="Unassembled WGS sequence"/>
</dbReference>
<keyword evidence="2" id="KW-1185">Reference proteome</keyword>
<evidence type="ECO:0000313" key="1">
    <source>
        <dbReference type="EMBL" id="CAG9951523.1"/>
    </source>
</evidence>
<accession>A0ACA9UDT8</accession>
<protein>
    <submittedName>
        <fullName evidence="1">Uncharacterized protein</fullName>
    </submittedName>
</protein>
<comment type="caution">
    <text evidence="1">The sequence shown here is derived from an EMBL/GenBank/DDBJ whole genome shotgun (WGS) entry which is preliminary data.</text>
</comment>
<evidence type="ECO:0000313" key="2">
    <source>
        <dbReference type="Proteomes" id="UP000836387"/>
    </source>
</evidence>
<proteinExistence type="predicted"/>
<name>A0ACA9UDT8_BIOOC</name>
<reference evidence="1" key="2">
    <citation type="submission" date="2021-10" db="EMBL/GenBank/DDBJ databases">
        <authorList>
            <person name="Piombo E."/>
        </authorList>
    </citation>
    <scope>NUCLEOTIDE SEQUENCE</scope>
</reference>
<gene>
    <name evidence="1" type="ORF">CRV2_00016362</name>
</gene>
<dbReference type="EMBL" id="CADEHS020000345">
    <property type="protein sequence ID" value="CAG9951523.1"/>
    <property type="molecule type" value="Genomic_DNA"/>
</dbReference>